<keyword evidence="3" id="KW-1185">Reference proteome</keyword>
<evidence type="ECO:0000313" key="3">
    <source>
        <dbReference type="Proteomes" id="UP000688137"/>
    </source>
</evidence>
<dbReference type="PROSITE" id="PS00061">
    <property type="entry name" value="ADH_SHORT"/>
    <property type="match status" value="1"/>
</dbReference>
<dbReference type="AlphaFoldDB" id="A0A8S1MZW9"/>
<accession>A0A8S1MZW9</accession>
<gene>
    <name evidence="2" type="ORF">PPRIM_AZ9-3.1.T0750117</name>
</gene>
<dbReference type="InterPro" id="IPR002347">
    <property type="entry name" value="SDR_fam"/>
</dbReference>
<keyword evidence="1" id="KW-0560">Oxidoreductase</keyword>
<dbReference type="Pfam" id="PF00106">
    <property type="entry name" value="adh_short"/>
    <property type="match status" value="1"/>
</dbReference>
<proteinExistence type="predicted"/>
<dbReference type="Proteomes" id="UP000688137">
    <property type="component" value="Unassembled WGS sequence"/>
</dbReference>
<reference evidence="2" key="1">
    <citation type="submission" date="2021-01" db="EMBL/GenBank/DDBJ databases">
        <authorList>
            <consortium name="Genoscope - CEA"/>
            <person name="William W."/>
        </authorList>
    </citation>
    <scope>NUCLEOTIDE SEQUENCE</scope>
</reference>
<sequence>MKLDQNTVCLVTGGASGLGLATVLAFLAKGCKVVIADFNQEAGDKILSEQNTPNLKFFKTDVSNEENVIQLIKYTVSEFGGIHVVVNSAGVISAGYLVTPKGTIPVDEMMRVLKINVVGTFNVSKHAAVEMIKQEPQGEFKERGVIINVASLAGIEGQKGQTVYSASKGAVIGMTLPMARDLGKYGIRVMTLAPGVFQTPMGHNLTEKVLGPLRKSAALERFGQPSEFAESVIGICQCSYLTGEVIRLDGGSRLPNF</sequence>
<protein>
    <recommendedName>
        <fullName evidence="4">3-hydroxyacyl-CoA dehydrogenase type-2</fullName>
    </recommendedName>
</protein>
<dbReference type="InterPro" id="IPR020904">
    <property type="entry name" value="Sc_DH/Rdtase_CS"/>
</dbReference>
<dbReference type="PANTHER" id="PTHR43658">
    <property type="entry name" value="SHORT-CHAIN DEHYDROGENASE/REDUCTASE"/>
    <property type="match status" value="1"/>
</dbReference>
<dbReference type="PANTHER" id="PTHR43658:SF8">
    <property type="entry name" value="17-BETA-HYDROXYSTEROID DEHYDROGENASE 14-RELATED"/>
    <property type="match status" value="1"/>
</dbReference>
<evidence type="ECO:0000256" key="1">
    <source>
        <dbReference type="ARBA" id="ARBA00023002"/>
    </source>
</evidence>
<dbReference type="FunFam" id="3.40.50.720:FF:000084">
    <property type="entry name" value="Short-chain dehydrogenase reductase"/>
    <property type="match status" value="1"/>
</dbReference>
<name>A0A8S1MZW9_PARPR</name>
<comment type="caution">
    <text evidence="2">The sequence shown here is derived from an EMBL/GenBank/DDBJ whole genome shotgun (WGS) entry which is preliminary data.</text>
</comment>
<dbReference type="OMA" id="RHIFEND"/>
<evidence type="ECO:0008006" key="4">
    <source>
        <dbReference type="Google" id="ProtNLM"/>
    </source>
</evidence>
<dbReference type="EMBL" id="CAJJDM010000078">
    <property type="protein sequence ID" value="CAD8085880.1"/>
    <property type="molecule type" value="Genomic_DNA"/>
</dbReference>
<evidence type="ECO:0000313" key="2">
    <source>
        <dbReference type="EMBL" id="CAD8085880.1"/>
    </source>
</evidence>
<organism evidence="2 3">
    <name type="scientific">Paramecium primaurelia</name>
    <dbReference type="NCBI Taxonomy" id="5886"/>
    <lineage>
        <taxon>Eukaryota</taxon>
        <taxon>Sar</taxon>
        <taxon>Alveolata</taxon>
        <taxon>Ciliophora</taxon>
        <taxon>Intramacronucleata</taxon>
        <taxon>Oligohymenophorea</taxon>
        <taxon>Peniculida</taxon>
        <taxon>Parameciidae</taxon>
        <taxon>Paramecium</taxon>
    </lineage>
</organism>
<dbReference type="GO" id="GO:0016491">
    <property type="term" value="F:oxidoreductase activity"/>
    <property type="evidence" value="ECO:0007669"/>
    <property type="project" value="UniProtKB-KW"/>
</dbReference>